<organism evidence="5 6">
    <name type="scientific">Bosea lupini</name>
    <dbReference type="NCBI Taxonomy" id="1036779"/>
    <lineage>
        <taxon>Bacteria</taxon>
        <taxon>Pseudomonadati</taxon>
        <taxon>Pseudomonadota</taxon>
        <taxon>Alphaproteobacteria</taxon>
        <taxon>Hyphomicrobiales</taxon>
        <taxon>Boseaceae</taxon>
        <taxon>Bosea</taxon>
    </lineage>
</organism>
<evidence type="ECO:0000259" key="4">
    <source>
        <dbReference type="PROSITE" id="PS50887"/>
    </source>
</evidence>
<name>A0A1H7TZI7_9HYPH</name>
<dbReference type="InterPro" id="IPR035965">
    <property type="entry name" value="PAS-like_dom_sf"/>
</dbReference>
<dbReference type="Gene3D" id="3.30.70.270">
    <property type="match status" value="1"/>
</dbReference>
<dbReference type="NCBIfam" id="TIGR00229">
    <property type="entry name" value="sensory_box"/>
    <property type="match status" value="1"/>
</dbReference>
<dbReference type="InterPro" id="IPR007890">
    <property type="entry name" value="CHASE2"/>
</dbReference>
<dbReference type="NCBIfam" id="TIGR00254">
    <property type="entry name" value="GGDEF"/>
    <property type="match status" value="1"/>
</dbReference>
<dbReference type="PROSITE" id="PS50883">
    <property type="entry name" value="EAL"/>
    <property type="match status" value="1"/>
</dbReference>
<dbReference type="InterPro" id="IPR052155">
    <property type="entry name" value="Biofilm_reg_signaling"/>
</dbReference>
<evidence type="ECO:0000313" key="5">
    <source>
        <dbReference type="EMBL" id="SEL89848.1"/>
    </source>
</evidence>
<dbReference type="OrthoDB" id="9814202at2"/>
<dbReference type="InterPro" id="IPR001633">
    <property type="entry name" value="EAL_dom"/>
</dbReference>
<protein>
    <submittedName>
        <fullName evidence="5">PAS domain S-box-containing protein/diguanylate cyclase (GGDEF) domain-containing protein</fullName>
    </submittedName>
</protein>
<dbReference type="InterPro" id="IPR035919">
    <property type="entry name" value="EAL_sf"/>
</dbReference>
<dbReference type="InterPro" id="IPR000014">
    <property type="entry name" value="PAS"/>
</dbReference>
<dbReference type="STRING" id="1036779.SAMN04515666_10645"/>
<gene>
    <name evidence="5" type="ORF">SAMN04515666_10645</name>
</gene>
<dbReference type="SUPFAM" id="SSF55073">
    <property type="entry name" value="Nucleotide cyclase"/>
    <property type="match status" value="1"/>
</dbReference>
<dbReference type="InterPro" id="IPR029787">
    <property type="entry name" value="Nucleotide_cyclase"/>
</dbReference>
<keyword evidence="1" id="KW-1133">Transmembrane helix</keyword>
<dbReference type="CDD" id="cd01948">
    <property type="entry name" value="EAL"/>
    <property type="match status" value="1"/>
</dbReference>
<feature type="transmembrane region" description="Helical" evidence="1">
    <location>
        <begin position="300"/>
        <end position="321"/>
    </location>
</feature>
<dbReference type="PANTHER" id="PTHR44757:SF2">
    <property type="entry name" value="BIOFILM ARCHITECTURE MAINTENANCE PROTEIN MBAA"/>
    <property type="match status" value="1"/>
</dbReference>
<evidence type="ECO:0000313" key="6">
    <source>
        <dbReference type="Proteomes" id="UP000199664"/>
    </source>
</evidence>
<dbReference type="PROSITE" id="PS50887">
    <property type="entry name" value="GGDEF"/>
    <property type="match status" value="1"/>
</dbReference>
<dbReference type="Pfam" id="PF00990">
    <property type="entry name" value="GGDEF"/>
    <property type="match status" value="1"/>
</dbReference>
<feature type="domain" description="GGDEF" evidence="4">
    <location>
        <begin position="502"/>
        <end position="632"/>
    </location>
</feature>
<accession>A0A1H7TZI7</accession>
<feature type="domain" description="EAL" evidence="3">
    <location>
        <begin position="640"/>
        <end position="893"/>
    </location>
</feature>
<keyword evidence="6" id="KW-1185">Reference proteome</keyword>
<reference evidence="6" key="1">
    <citation type="submission" date="2016-10" db="EMBL/GenBank/DDBJ databases">
        <authorList>
            <person name="Varghese N."/>
            <person name="Submissions S."/>
        </authorList>
    </citation>
    <scope>NUCLEOTIDE SEQUENCE [LARGE SCALE GENOMIC DNA]</scope>
    <source>
        <strain evidence="6">LMG 26383,CCUG 61248,R- 45681</strain>
    </source>
</reference>
<proteinExistence type="predicted"/>
<dbReference type="InterPro" id="IPR043128">
    <property type="entry name" value="Rev_trsase/Diguanyl_cyclase"/>
</dbReference>
<dbReference type="InterPro" id="IPR000160">
    <property type="entry name" value="GGDEF_dom"/>
</dbReference>
<sequence>MTLYRPHLIACGLLALAWLVGLPAAFADLISDKRFLWPKRPASETIALVEIDAPSLARIGVWPWPRRHHAKLIEQLETAGATEILFDVDFSARSNPVDDAAFAEALAKAGGSVVLPTFQQRAGDLNRGLTLHVNRPLPEFAAQSWSAVVNVLPETDGLVRRYGLGARIGEFLPSFGALLVGRHDEQGAPFRIDFSIGTDTVPAVSYIAVLDGEPQALARLKGRKVIVAGTAVELGDRFNVPNGRVIPGSMLQLLAAESLLQGRALQSTGLPLSLVGIVAILVGMVVLWRRTSARARVAIVLWAAASLEVGAFLIQTTWPIIVDTSSWLLLLGAYLIAIALHEIDLRGLLRGIAERRFQRIAMSLGDGLVCLDDQGRIVFWNPGAAKIFGYPEADALDKPFTACLADPEQLARLQHAAAVDDHILDLVGLRRNGERFALEASASSWQGTDGRQFGLVLRDITIKQRERERIRYLAEHDDLTGLLNRHTLGERLAAEFDKGGAPVSALILIGIDRFHHFSDIHGREFADQVLVAFAARLRALMPADAEAARFADDEFALIAPKEFAAAVANDVARDFGSAALVFGEWRQRVAVRIGYAVAEPGWSADHLIGNAHLALEAAILARDEQPIGFAAAMRDRIASQLALEAELRLALEKNQFELFYQPQVLLSDRSVIGAEALIRWRHPVRGLIPPGQFIPVLNNSPLSDAVANWVLATACQQSRQWQLAGTPVRVGVNLSPSQLQGSELQDTVAALLDETGLAPELLELEVTEDILIEDAEKAQKTFREIRARGVKIAFDDFGTGYGSLSYLKAFPLDTLKIDQTFVRQLLNDSGDAAIVRATIDLGRSLGLSIIAEGIEDLETANRLKGMGCDEGQGYHFGRPLSAPEFEQLFLARRSVA</sequence>
<evidence type="ECO:0000256" key="1">
    <source>
        <dbReference type="SAM" id="Phobius"/>
    </source>
</evidence>
<dbReference type="Proteomes" id="UP000199664">
    <property type="component" value="Unassembled WGS sequence"/>
</dbReference>
<dbReference type="Pfam" id="PF05226">
    <property type="entry name" value="CHASE2"/>
    <property type="match status" value="1"/>
</dbReference>
<dbReference type="SUPFAM" id="SSF55785">
    <property type="entry name" value="PYP-like sensor domain (PAS domain)"/>
    <property type="match status" value="1"/>
</dbReference>
<dbReference type="PROSITE" id="PS50112">
    <property type="entry name" value="PAS"/>
    <property type="match status" value="1"/>
</dbReference>
<evidence type="ECO:0000259" key="3">
    <source>
        <dbReference type="PROSITE" id="PS50883"/>
    </source>
</evidence>
<dbReference type="RefSeq" id="WP_091837265.1">
    <property type="nucleotide sequence ID" value="NZ_FOAN01000006.1"/>
</dbReference>
<feature type="domain" description="PAS" evidence="2">
    <location>
        <begin position="353"/>
        <end position="414"/>
    </location>
</feature>
<dbReference type="SUPFAM" id="SSF141868">
    <property type="entry name" value="EAL domain-like"/>
    <property type="match status" value="1"/>
</dbReference>
<keyword evidence="1" id="KW-0812">Transmembrane</keyword>
<dbReference type="SMART" id="SM01080">
    <property type="entry name" value="CHASE2"/>
    <property type="match status" value="1"/>
</dbReference>
<dbReference type="EMBL" id="FOAN01000006">
    <property type="protein sequence ID" value="SEL89848.1"/>
    <property type="molecule type" value="Genomic_DNA"/>
</dbReference>
<dbReference type="Pfam" id="PF13426">
    <property type="entry name" value="PAS_9"/>
    <property type="match status" value="1"/>
</dbReference>
<dbReference type="CDD" id="cd01949">
    <property type="entry name" value="GGDEF"/>
    <property type="match status" value="1"/>
</dbReference>
<evidence type="ECO:0000259" key="2">
    <source>
        <dbReference type="PROSITE" id="PS50112"/>
    </source>
</evidence>
<dbReference type="SMART" id="SM00267">
    <property type="entry name" value="GGDEF"/>
    <property type="match status" value="1"/>
</dbReference>
<dbReference type="PANTHER" id="PTHR44757">
    <property type="entry name" value="DIGUANYLATE CYCLASE DGCP"/>
    <property type="match status" value="1"/>
</dbReference>
<dbReference type="CDD" id="cd00130">
    <property type="entry name" value="PAS"/>
    <property type="match status" value="1"/>
</dbReference>
<dbReference type="SMART" id="SM00052">
    <property type="entry name" value="EAL"/>
    <property type="match status" value="1"/>
</dbReference>
<dbReference type="Gene3D" id="3.20.20.450">
    <property type="entry name" value="EAL domain"/>
    <property type="match status" value="1"/>
</dbReference>
<dbReference type="AlphaFoldDB" id="A0A1H7TZI7"/>
<feature type="transmembrane region" description="Helical" evidence="1">
    <location>
        <begin position="269"/>
        <end position="288"/>
    </location>
</feature>
<dbReference type="SMART" id="SM00091">
    <property type="entry name" value="PAS"/>
    <property type="match status" value="1"/>
</dbReference>
<dbReference type="Pfam" id="PF00563">
    <property type="entry name" value="EAL"/>
    <property type="match status" value="1"/>
</dbReference>
<dbReference type="Gene3D" id="3.30.450.20">
    <property type="entry name" value="PAS domain"/>
    <property type="match status" value="1"/>
</dbReference>
<keyword evidence="1" id="KW-0472">Membrane</keyword>